<keyword evidence="4 9" id="KW-0812">Transmembrane</keyword>
<gene>
    <name evidence="9" type="ORF">Baya_16218</name>
</gene>
<reference evidence="9 10" key="1">
    <citation type="journal article" date="2019" name="Genome Biol. Evol.">
        <title>Whole-Genome Sequencing of the Giant Devil Catfish, Bagarius yarrelli.</title>
        <authorList>
            <person name="Jiang W."/>
            <person name="Lv Y."/>
            <person name="Cheng L."/>
            <person name="Yang K."/>
            <person name="Chao B."/>
            <person name="Wang X."/>
            <person name="Li Y."/>
            <person name="Pan X."/>
            <person name="You X."/>
            <person name="Zhang Y."/>
            <person name="Yang J."/>
            <person name="Li J."/>
            <person name="Zhang X."/>
            <person name="Liu S."/>
            <person name="Sun C."/>
            <person name="Yang J."/>
            <person name="Shi Q."/>
        </authorList>
    </citation>
    <scope>NUCLEOTIDE SEQUENCE [LARGE SCALE GENOMIC DNA]</scope>
    <source>
        <strain evidence="9">JWS20170419001</strain>
        <tissue evidence="9">Muscle</tissue>
    </source>
</reference>
<feature type="signal peptide" evidence="8">
    <location>
        <begin position="1"/>
        <end position="31"/>
    </location>
</feature>
<evidence type="ECO:0000256" key="1">
    <source>
        <dbReference type="ARBA" id="ARBA00004141"/>
    </source>
</evidence>
<evidence type="ECO:0000256" key="3">
    <source>
        <dbReference type="ARBA" id="ARBA00008691"/>
    </source>
</evidence>
<dbReference type="Proteomes" id="UP000319801">
    <property type="component" value="Unassembled WGS sequence"/>
</dbReference>
<keyword evidence="6" id="KW-1133">Transmembrane helix</keyword>
<dbReference type="EMBL" id="VCAZ01000296">
    <property type="protein sequence ID" value="TTV42342.1"/>
    <property type="molecule type" value="Genomic_DNA"/>
</dbReference>
<keyword evidence="10" id="KW-1185">Reference proteome</keyword>
<feature type="chain" id="PRO_5021848745" evidence="8">
    <location>
        <begin position="32"/>
        <end position="85"/>
    </location>
</feature>
<evidence type="ECO:0000313" key="10">
    <source>
        <dbReference type="Proteomes" id="UP000319801"/>
    </source>
</evidence>
<keyword evidence="8" id="KW-0732">Signal</keyword>
<name>A0A556VV97_BAGYA</name>
<evidence type="ECO:0000256" key="7">
    <source>
        <dbReference type="ARBA" id="ARBA00023136"/>
    </source>
</evidence>
<evidence type="ECO:0000256" key="5">
    <source>
        <dbReference type="ARBA" id="ARBA00022949"/>
    </source>
</evidence>
<organism evidence="9 10">
    <name type="scientific">Bagarius yarrelli</name>
    <name type="common">Goonch</name>
    <name type="synonym">Bagrus yarrelli</name>
    <dbReference type="NCBI Taxonomy" id="175774"/>
    <lineage>
        <taxon>Eukaryota</taxon>
        <taxon>Metazoa</taxon>
        <taxon>Chordata</taxon>
        <taxon>Craniata</taxon>
        <taxon>Vertebrata</taxon>
        <taxon>Euteleostomi</taxon>
        <taxon>Actinopterygii</taxon>
        <taxon>Neopterygii</taxon>
        <taxon>Teleostei</taxon>
        <taxon>Ostariophysi</taxon>
        <taxon>Siluriformes</taxon>
        <taxon>Sisoridae</taxon>
        <taxon>Sisorinae</taxon>
        <taxon>Bagarius</taxon>
    </lineage>
</organism>
<sequence length="85" mass="9033">MSVNGVPTCVRPFKLMALLCVFLALCLDVAALVSPAWVTAEGYYLSLWESCVDNGAAWTCASTLTSAALHRGVPEAVCVHADWTS</sequence>
<evidence type="ECO:0000256" key="8">
    <source>
        <dbReference type="SAM" id="SignalP"/>
    </source>
</evidence>
<keyword evidence="5" id="KW-0965">Cell junction</keyword>
<dbReference type="PANTHER" id="PTHR14399:SF5">
    <property type="entry name" value="CELL JUNCTION PROTEIN VAB-9"/>
    <property type="match status" value="1"/>
</dbReference>
<comment type="subcellular location">
    <subcellularLocation>
        <location evidence="2">Cell junction</location>
    </subcellularLocation>
    <subcellularLocation>
        <location evidence="1">Membrane</location>
        <topology evidence="1">Multi-pass membrane protein</topology>
    </subcellularLocation>
</comment>
<comment type="caution">
    <text evidence="9">The sequence shown here is derived from an EMBL/GenBank/DDBJ whole genome shotgun (WGS) entry which is preliminary data.</text>
</comment>
<dbReference type="GO" id="GO:0005911">
    <property type="term" value="C:cell-cell junction"/>
    <property type="evidence" value="ECO:0007669"/>
    <property type="project" value="TreeGrafter"/>
</dbReference>
<comment type="similarity">
    <text evidence="3">Belongs to the TMEM47 family.</text>
</comment>
<evidence type="ECO:0000256" key="2">
    <source>
        <dbReference type="ARBA" id="ARBA00004282"/>
    </source>
</evidence>
<dbReference type="GO" id="GO:0016020">
    <property type="term" value="C:membrane"/>
    <property type="evidence" value="ECO:0007669"/>
    <property type="project" value="UniProtKB-SubCell"/>
</dbReference>
<dbReference type="GO" id="GO:0098609">
    <property type="term" value="P:cell-cell adhesion"/>
    <property type="evidence" value="ECO:0007669"/>
    <property type="project" value="TreeGrafter"/>
</dbReference>
<proteinExistence type="inferred from homology"/>
<dbReference type="AlphaFoldDB" id="A0A556VV97"/>
<dbReference type="OrthoDB" id="8655982at2759"/>
<accession>A0A556VV97</accession>
<evidence type="ECO:0000313" key="9">
    <source>
        <dbReference type="EMBL" id="TTV42342.1"/>
    </source>
</evidence>
<protein>
    <submittedName>
        <fullName evidence="9">Transmembrane protein 47</fullName>
    </submittedName>
</protein>
<keyword evidence="7" id="KW-0472">Membrane</keyword>
<dbReference type="PANTHER" id="PTHR14399">
    <property type="entry name" value="P53-INDUCED PROTEIN RELATED"/>
    <property type="match status" value="1"/>
</dbReference>
<dbReference type="InterPro" id="IPR015664">
    <property type="entry name" value="P53_induced"/>
</dbReference>
<evidence type="ECO:0000256" key="4">
    <source>
        <dbReference type="ARBA" id="ARBA00022692"/>
    </source>
</evidence>
<evidence type="ECO:0000256" key="6">
    <source>
        <dbReference type="ARBA" id="ARBA00022989"/>
    </source>
</evidence>